<evidence type="ECO:0000313" key="9">
    <source>
        <dbReference type="EMBL" id="SDI79542.1"/>
    </source>
</evidence>
<gene>
    <name evidence="9" type="ORF">SAMN05421804_104204</name>
</gene>
<dbReference type="InterPro" id="IPR037518">
    <property type="entry name" value="MPN"/>
</dbReference>
<dbReference type="PANTHER" id="PTHR30471">
    <property type="entry name" value="DNA REPAIR PROTEIN RADC"/>
    <property type="match status" value="1"/>
</dbReference>
<evidence type="ECO:0000256" key="5">
    <source>
        <dbReference type="ARBA" id="ARBA00022833"/>
    </source>
</evidence>
<keyword evidence="4" id="KW-0378">Hydrolase</keyword>
<dbReference type="CDD" id="cd08071">
    <property type="entry name" value="MPN_DUF2466"/>
    <property type="match status" value="1"/>
</dbReference>
<proteinExistence type="inferred from homology"/>
<name>A0A1G8NHB8_9CLOT</name>
<dbReference type="PROSITE" id="PS01302">
    <property type="entry name" value="UPF0758"/>
    <property type="match status" value="1"/>
</dbReference>
<dbReference type="SUPFAM" id="SSF47781">
    <property type="entry name" value="RuvA domain 2-like"/>
    <property type="match status" value="1"/>
</dbReference>
<dbReference type="Gene3D" id="1.10.150.20">
    <property type="entry name" value="5' to 3' exonuclease, C-terminal subdomain"/>
    <property type="match status" value="1"/>
</dbReference>
<keyword evidence="2" id="KW-0645">Protease</keyword>
<dbReference type="InterPro" id="IPR025657">
    <property type="entry name" value="RadC_JAB"/>
</dbReference>
<evidence type="ECO:0000256" key="3">
    <source>
        <dbReference type="ARBA" id="ARBA00022723"/>
    </source>
</evidence>
<sequence>MENRIMDMALNERPQERLLRYGAESLSNSELLAVILRAGTREENIIQLSQKVITVFNGINGLLEASQEDLMKIPGIKEAKASQILSVAEMAKRFQTYRSGDSYKINAPGDAADLLMVELREYKQEVLKVLLLNTKNIVIGTYNASVGSLNSSIVHPREIFKEAIRKSAASIIMVHNHPSGDPSPSSEDIAATSRIKEVGKIVGIDLLDHIIIGDGKYISLREKNLL</sequence>
<evidence type="ECO:0000256" key="2">
    <source>
        <dbReference type="ARBA" id="ARBA00022670"/>
    </source>
</evidence>
<dbReference type="InterPro" id="IPR010994">
    <property type="entry name" value="RuvA_2-like"/>
</dbReference>
<dbReference type="RefSeq" id="WP_031575881.1">
    <property type="nucleotide sequence ID" value="NZ_DAMANS010000072.1"/>
</dbReference>
<evidence type="ECO:0000259" key="8">
    <source>
        <dbReference type="PROSITE" id="PS50249"/>
    </source>
</evidence>
<dbReference type="InterPro" id="IPR020891">
    <property type="entry name" value="UPF0758_CS"/>
</dbReference>
<dbReference type="GO" id="GO:0006508">
    <property type="term" value="P:proteolysis"/>
    <property type="evidence" value="ECO:0007669"/>
    <property type="project" value="UniProtKB-KW"/>
</dbReference>
<protein>
    <submittedName>
        <fullName evidence="9">DNA repair protein RadC</fullName>
    </submittedName>
</protein>
<dbReference type="Proteomes" id="UP000183255">
    <property type="component" value="Unassembled WGS sequence"/>
</dbReference>
<dbReference type="AlphaFoldDB" id="A0A1G8NHB8"/>
<reference evidence="9 10" key="1">
    <citation type="submission" date="2016-10" db="EMBL/GenBank/DDBJ databases">
        <authorList>
            <person name="de Groot N.N."/>
        </authorList>
    </citation>
    <scope>NUCLEOTIDE SEQUENCE [LARGE SCALE GENOMIC DNA]</scope>
    <source>
        <strain evidence="9 10">CGMCC 1.5058</strain>
    </source>
</reference>
<evidence type="ECO:0000256" key="6">
    <source>
        <dbReference type="ARBA" id="ARBA00023049"/>
    </source>
</evidence>
<dbReference type="PROSITE" id="PS50249">
    <property type="entry name" value="MPN"/>
    <property type="match status" value="1"/>
</dbReference>
<dbReference type="Pfam" id="PF20582">
    <property type="entry name" value="UPF0758_N"/>
    <property type="match status" value="1"/>
</dbReference>
<keyword evidence="3" id="KW-0479">Metal-binding</keyword>
<dbReference type="SUPFAM" id="SSF102712">
    <property type="entry name" value="JAB1/MPN domain"/>
    <property type="match status" value="1"/>
</dbReference>
<dbReference type="EMBL" id="FNDZ01000004">
    <property type="protein sequence ID" value="SDI79542.1"/>
    <property type="molecule type" value="Genomic_DNA"/>
</dbReference>
<dbReference type="GO" id="GO:0046872">
    <property type="term" value="F:metal ion binding"/>
    <property type="evidence" value="ECO:0007669"/>
    <property type="project" value="UniProtKB-KW"/>
</dbReference>
<dbReference type="InterPro" id="IPR001405">
    <property type="entry name" value="UPF0758"/>
</dbReference>
<keyword evidence="6" id="KW-0482">Metalloprotease</keyword>
<dbReference type="Gene3D" id="3.40.140.10">
    <property type="entry name" value="Cytidine Deaminase, domain 2"/>
    <property type="match status" value="1"/>
</dbReference>
<evidence type="ECO:0000256" key="7">
    <source>
        <dbReference type="RuleBase" id="RU003797"/>
    </source>
</evidence>
<dbReference type="PANTHER" id="PTHR30471:SF3">
    <property type="entry name" value="UPF0758 PROTEIN YEES-RELATED"/>
    <property type="match status" value="1"/>
</dbReference>
<organism evidence="9 10">
    <name type="scientific">Proteiniclasticum ruminis</name>
    <dbReference type="NCBI Taxonomy" id="398199"/>
    <lineage>
        <taxon>Bacteria</taxon>
        <taxon>Bacillati</taxon>
        <taxon>Bacillota</taxon>
        <taxon>Clostridia</taxon>
        <taxon>Eubacteriales</taxon>
        <taxon>Clostridiaceae</taxon>
        <taxon>Proteiniclasticum</taxon>
    </lineage>
</organism>
<accession>A0A1G8NHB8</accession>
<evidence type="ECO:0000256" key="1">
    <source>
        <dbReference type="ARBA" id="ARBA00010243"/>
    </source>
</evidence>
<dbReference type="Pfam" id="PF04002">
    <property type="entry name" value="RadC"/>
    <property type="match status" value="1"/>
</dbReference>
<comment type="similarity">
    <text evidence="1 7">Belongs to the UPF0758 family.</text>
</comment>
<feature type="domain" description="MPN" evidence="8">
    <location>
        <begin position="104"/>
        <end position="226"/>
    </location>
</feature>
<evidence type="ECO:0000313" key="10">
    <source>
        <dbReference type="Proteomes" id="UP000183255"/>
    </source>
</evidence>
<keyword evidence="5" id="KW-0862">Zinc</keyword>
<evidence type="ECO:0000256" key="4">
    <source>
        <dbReference type="ARBA" id="ARBA00022801"/>
    </source>
</evidence>
<dbReference type="InterPro" id="IPR046778">
    <property type="entry name" value="UPF0758_N"/>
</dbReference>
<dbReference type="GO" id="GO:0008237">
    <property type="term" value="F:metallopeptidase activity"/>
    <property type="evidence" value="ECO:0007669"/>
    <property type="project" value="UniProtKB-KW"/>
</dbReference>
<dbReference type="NCBIfam" id="TIGR00608">
    <property type="entry name" value="radc"/>
    <property type="match status" value="1"/>
</dbReference>
<dbReference type="NCBIfam" id="NF000642">
    <property type="entry name" value="PRK00024.1"/>
    <property type="match status" value="1"/>
</dbReference>